<dbReference type="EMBL" id="BAABIK010000026">
    <property type="protein sequence ID" value="GAA4952013.1"/>
    <property type="molecule type" value="Genomic_DNA"/>
</dbReference>
<dbReference type="RefSeq" id="WP_345558193.1">
    <property type="nucleotide sequence ID" value="NZ_BAABIK010000026.1"/>
</dbReference>
<protein>
    <recommendedName>
        <fullName evidence="1">VOC domain-containing protein</fullName>
    </recommendedName>
</protein>
<name>A0ABP9GS93_9ACTN</name>
<dbReference type="InterPro" id="IPR004360">
    <property type="entry name" value="Glyas_Fos-R_dOase_dom"/>
</dbReference>
<organism evidence="2 3">
    <name type="scientific">Streptomonospora halophila</name>
    <dbReference type="NCBI Taxonomy" id="427369"/>
    <lineage>
        <taxon>Bacteria</taxon>
        <taxon>Bacillati</taxon>
        <taxon>Actinomycetota</taxon>
        <taxon>Actinomycetes</taxon>
        <taxon>Streptosporangiales</taxon>
        <taxon>Nocardiopsidaceae</taxon>
        <taxon>Streptomonospora</taxon>
    </lineage>
</organism>
<proteinExistence type="predicted"/>
<dbReference type="SUPFAM" id="SSF54593">
    <property type="entry name" value="Glyoxalase/Bleomycin resistance protein/Dihydroxybiphenyl dioxygenase"/>
    <property type="match status" value="1"/>
</dbReference>
<evidence type="ECO:0000313" key="3">
    <source>
        <dbReference type="Proteomes" id="UP001499993"/>
    </source>
</evidence>
<evidence type="ECO:0000313" key="2">
    <source>
        <dbReference type="EMBL" id="GAA4952013.1"/>
    </source>
</evidence>
<dbReference type="Pfam" id="PF00903">
    <property type="entry name" value="Glyoxalase"/>
    <property type="match status" value="1"/>
</dbReference>
<dbReference type="Proteomes" id="UP001499993">
    <property type="component" value="Unassembled WGS sequence"/>
</dbReference>
<feature type="domain" description="VOC" evidence="1">
    <location>
        <begin position="5"/>
        <end position="126"/>
    </location>
</feature>
<dbReference type="InterPro" id="IPR037523">
    <property type="entry name" value="VOC_core"/>
</dbReference>
<accession>A0ABP9GS93</accession>
<reference evidence="3" key="1">
    <citation type="journal article" date="2019" name="Int. J. Syst. Evol. Microbiol.">
        <title>The Global Catalogue of Microorganisms (GCM) 10K type strain sequencing project: providing services to taxonomists for standard genome sequencing and annotation.</title>
        <authorList>
            <consortium name="The Broad Institute Genomics Platform"/>
            <consortium name="The Broad Institute Genome Sequencing Center for Infectious Disease"/>
            <person name="Wu L."/>
            <person name="Ma J."/>
        </authorList>
    </citation>
    <scope>NUCLEOTIDE SEQUENCE [LARGE SCALE GENOMIC DNA]</scope>
    <source>
        <strain evidence="3">JCM 18123</strain>
    </source>
</reference>
<sequence length="126" mass="13799">MLDASRAFSSFAVDDTAAAERFYTGTLGLTVTGVAGMEEYGLLDLRLAQDRGVLIYPKPDFVPASYTMMHFPVDDIDKAVDELAARGVEFLRYDAFEQDAKGITLGRPRNAWFTDPAGNVLGLVQD</sequence>
<comment type="caution">
    <text evidence="2">The sequence shown here is derived from an EMBL/GenBank/DDBJ whole genome shotgun (WGS) entry which is preliminary data.</text>
</comment>
<dbReference type="Gene3D" id="3.10.180.10">
    <property type="entry name" value="2,3-Dihydroxybiphenyl 1,2-Dioxygenase, domain 1"/>
    <property type="match status" value="1"/>
</dbReference>
<keyword evidence="3" id="KW-1185">Reference proteome</keyword>
<gene>
    <name evidence="2" type="ORF">GCM10023224_40860</name>
</gene>
<dbReference type="PROSITE" id="PS51819">
    <property type="entry name" value="VOC"/>
    <property type="match status" value="1"/>
</dbReference>
<dbReference type="InterPro" id="IPR029068">
    <property type="entry name" value="Glyas_Bleomycin-R_OHBP_Dase"/>
</dbReference>
<evidence type="ECO:0000259" key="1">
    <source>
        <dbReference type="PROSITE" id="PS51819"/>
    </source>
</evidence>